<keyword evidence="2" id="KW-1185">Reference proteome</keyword>
<dbReference type="Proteomes" id="UP001163223">
    <property type="component" value="Chromosome"/>
</dbReference>
<proteinExistence type="predicted"/>
<name>A0ACD4NNF2_9HYPH</name>
<dbReference type="EMBL" id="CP113520">
    <property type="protein sequence ID" value="WAJ28201.1"/>
    <property type="molecule type" value="Genomic_DNA"/>
</dbReference>
<sequence>MSAAGAQGRAAPAVPGSPRLFGILDAALRYSPLLVLVAIWEGLGLSGLVSRQMLPDLGTILSEFWRMLVGGDLLYNTARSLSRSFSGLALAILVGLAAGLAMATARPARLLINPVVQIFYPMPKSALIPVVMIWLGLGDASKVLLIFLGCLLPVVVGAYNGARGVNPFLIWSARSLGAGRFEVLREVIVPAAMPEILNGCRTALAFSFILMVSSEFLIASDGVGYMISSLGDGGIYPAMFAVIFFVAAIGFAADRIYTAIMRRQLRWRNA</sequence>
<protein>
    <submittedName>
        <fullName evidence="1">ABC transporter permease</fullName>
    </submittedName>
</protein>
<reference evidence="1" key="1">
    <citation type="submission" date="2022-11" db="EMBL/GenBank/DDBJ databases">
        <title>beta-Carotene-producing bacterium, Jeongeuplla avenae sp. nov., alleviates the salt stress of Arabidopsis seedlings.</title>
        <authorList>
            <person name="Jiang L."/>
            <person name="Lee J."/>
        </authorList>
    </citation>
    <scope>NUCLEOTIDE SEQUENCE</scope>
    <source>
        <strain evidence="1">DY_R2A_6</strain>
    </source>
</reference>
<evidence type="ECO:0000313" key="2">
    <source>
        <dbReference type="Proteomes" id="UP001163223"/>
    </source>
</evidence>
<evidence type="ECO:0000313" key="1">
    <source>
        <dbReference type="EMBL" id="WAJ28201.1"/>
    </source>
</evidence>
<accession>A0ACD4NNF2</accession>
<gene>
    <name evidence="1" type="ORF">OXU80_25820</name>
</gene>
<organism evidence="1 2">
    <name type="scientific">Antarcticirhabdus aurantiaca</name>
    <dbReference type="NCBI Taxonomy" id="2606717"/>
    <lineage>
        <taxon>Bacteria</taxon>
        <taxon>Pseudomonadati</taxon>
        <taxon>Pseudomonadota</taxon>
        <taxon>Alphaproteobacteria</taxon>
        <taxon>Hyphomicrobiales</taxon>
        <taxon>Aurantimonadaceae</taxon>
        <taxon>Antarcticirhabdus</taxon>
    </lineage>
</organism>